<feature type="transmembrane region" description="Helical" evidence="1">
    <location>
        <begin position="55"/>
        <end position="77"/>
    </location>
</feature>
<gene>
    <name evidence="2" type="ORF">NLS_LOCUS9865</name>
</gene>
<dbReference type="Proteomes" id="UP000277928">
    <property type="component" value="Unassembled WGS sequence"/>
</dbReference>
<reference evidence="2 3" key="1">
    <citation type="submission" date="2018-08" db="EMBL/GenBank/DDBJ databases">
        <authorList>
            <person name="Laetsch R D."/>
            <person name="Stevens L."/>
            <person name="Kumar S."/>
            <person name="Blaxter L. M."/>
        </authorList>
    </citation>
    <scope>NUCLEOTIDE SEQUENCE [LARGE SCALE GENOMIC DNA]</scope>
</reference>
<keyword evidence="1" id="KW-1133">Transmembrane helix</keyword>
<dbReference type="STRING" id="42156.A0A3P7M8Q5"/>
<dbReference type="OMA" id="RMETIFI"/>
<proteinExistence type="predicted"/>
<keyword evidence="3" id="KW-1185">Reference proteome</keyword>
<dbReference type="EMBL" id="UYRX01002045">
    <property type="protein sequence ID" value="VDM92625.1"/>
    <property type="molecule type" value="Genomic_DNA"/>
</dbReference>
<feature type="transmembrane region" description="Helical" evidence="1">
    <location>
        <begin position="84"/>
        <end position="102"/>
    </location>
</feature>
<feature type="transmembrane region" description="Helical" evidence="1">
    <location>
        <begin position="12"/>
        <end position="35"/>
    </location>
</feature>
<feature type="transmembrane region" description="Helical" evidence="1">
    <location>
        <begin position="269"/>
        <end position="289"/>
    </location>
</feature>
<feature type="transmembrane region" description="Helical" evidence="1">
    <location>
        <begin position="190"/>
        <end position="209"/>
    </location>
</feature>
<dbReference type="AlphaFoldDB" id="A0A3P7M8Q5"/>
<sequence length="547" mass="62444">KMNVSISTRNSLVFLGFLSTTTSLVWLLTTIPVYWNSPHQAIGLYECRWLLSSLAVASFFVYLFITSASLVIFTAAYASAQYTLTYSLVSLAFNNVNFFQIFSEWSNKDRREALDYIRLNAFLTFLSFISMTIMHRMLKILIEIARNTEQNMESFERKYCIMFCSVLQLVLGLVSFAICLEMNANASYSASFIVQQVCCASISLSVAYMQWYFRNACNTHILRVIVVMNVCQFVQEITYTYSTYMLIMTAGRKSDITPSKFDAFAKPEASYLLIGTLVIHSLRLITYVYPVTVFSKKAFLAEILCRIRFFANRQRGISAAQAKHDDNADKQESRLLFYCGLIVSTACIATDITYYVWSNARRVGHTGVSLIYTICLVLIYYHYRKERRIMFLKLLAVLSIIILNSSIHTIYVFGEAMFTGRLYLIANRSAENIVINSSYFLLSLCLILLSAKSTIFCFRTITKHTPLYTQPTSIMVPLRWLTILAYVILAIIITEILFTAILLSDCSTTMLLILAQSGIVQAVLAVMTRTRHHKALLHTNTRIFYIV</sequence>
<evidence type="ECO:0000256" key="1">
    <source>
        <dbReference type="SAM" id="Phobius"/>
    </source>
</evidence>
<feature type="transmembrane region" description="Helical" evidence="1">
    <location>
        <begin position="363"/>
        <end position="383"/>
    </location>
</feature>
<evidence type="ECO:0000313" key="2">
    <source>
        <dbReference type="EMBL" id="VDM92625.1"/>
    </source>
</evidence>
<protein>
    <submittedName>
        <fullName evidence="2">Uncharacterized protein</fullName>
    </submittedName>
</protein>
<dbReference type="OrthoDB" id="5810891at2759"/>
<feature type="transmembrane region" description="Helical" evidence="1">
    <location>
        <begin position="390"/>
        <end position="413"/>
    </location>
</feature>
<feature type="non-terminal residue" evidence="2">
    <location>
        <position position="1"/>
    </location>
</feature>
<organism evidence="2 3">
    <name type="scientific">Litomosoides sigmodontis</name>
    <name type="common">Filarial nematode worm</name>
    <dbReference type="NCBI Taxonomy" id="42156"/>
    <lineage>
        <taxon>Eukaryota</taxon>
        <taxon>Metazoa</taxon>
        <taxon>Ecdysozoa</taxon>
        <taxon>Nematoda</taxon>
        <taxon>Chromadorea</taxon>
        <taxon>Rhabditida</taxon>
        <taxon>Spirurina</taxon>
        <taxon>Spiruromorpha</taxon>
        <taxon>Filarioidea</taxon>
        <taxon>Onchocercidae</taxon>
        <taxon>Litomosoides</taxon>
    </lineage>
</organism>
<evidence type="ECO:0000313" key="3">
    <source>
        <dbReference type="Proteomes" id="UP000277928"/>
    </source>
</evidence>
<feature type="transmembrane region" description="Helical" evidence="1">
    <location>
        <begin position="117"/>
        <end position="138"/>
    </location>
</feature>
<feature type="transmembrane region" description="Helical" evidence="1">
    <location>
        <begin position="221"/>
        <end position="241"/>
    </location>
</feature>
<feature type="transmembrane region" description="Helical" evidence="1">
    <location>
        <begin position="478"/>
        <end position="503"/>
    </location>
</feature>
<feature type="non-terminal residue" evidence="2">
    <location>
        <position position="547"/>
    </location>
</feature>
<feature type="transmembrane region" description="Helical" evidence="1">
    <location>
        <begin position="335"/>
        <end position="357"/>
    </location>
</feature>
<feature type="transmembrane region" description="Helical" evidence="1">
    <location>
        <begin position="509"/>
        <end position="527"/>
    </location>
</feature>
<feature type="transmembrane region" description="Helical" evidence="1">
    <location>
        <begin position="433"/>
        <end position="458"/>
    </location>
</feature>
<accession>A0A3P7M8Q5</accession>
<name>A0A3P7M8Q5_LITSI</name>
<feature type="transmembrane region" description="Helical" evidence="1">
    <location>
        <begin position="159"/>
        <end position="178"/>
    </location>
</feature>
<keyword evidence="1" id="KW-0812">Transmembrane</keyword>
<keyword evidence="1" id="KW-0472">Membrane</keyword>